<dbReference type="Proteomes" id="UP000789342">
    <property type="component" value="Unassembled WGS sequence"/>
</dbReference>
<feature type="compositionally biased region" description="Basic and acidic residues" evidence="1">
    <location>
        <begin position="135"/>
        <end position="153"/>
    </location>
</feature>
<proteinExistence type="predicted"/>
<evidence type="ECO:0000313" key="3">
    <source>
        <dbReference type="EMBL" id="CAG8509702.1"/>
    </source>
</evidence>
<evidence type="ECO:0000313" key="4">
    <source>
        <dbReference type="Proteomes" id="UP000789342"/>
    </source>
</evidence>
<evidence type="ECO:0000256" key="1">
    <source>
        <dbReference type="SAM" id="MobiDB-lite"/>
    </source>
</evidence>
<evidence type="ECO:0000259" key="2">
    <source>
        <dbReference type="Pfam" id="PF25482"/>
    </source>
</evidence>
<gene>
    <name evidence="3" type="ORF">AMORRO_LOCUS3663</name>
</gene>
<dbReference type="OrthoDB" id="4739136at2759"/>
<sequence>MSSYHDLAEDDYENYEETGASEWLSQRFRANSHYQATDNVPRSKNPDAVWTLPVEIDILKIIQENKLKQIEETTQTHLSYNKYESQIELWGPRSGITQAIKQLQSISDNISEKNSKKKKKKEVWAKPVKALTKRQKELRERREKKEKEERDYRGLPGRPLEYSAHFYLHDSEISVNVFLGDKEVVLHPIRSECKSYIWYDPGQHCFSASSDNPESVEKAILRARNLYLKVIASRRIPIDDKWDKGKTRGWVFHLIEPPKKSYKVKLSKLSGDFVPPHNLVEEDFRVFEPILDGDVMAIGDEVRKSKSRTNFEALEKQIMGALDNALGTVHLFDEEIKMRIRFGKICLTNFPKVSDWSIDQFNKKILADARIKSRFATCLATDITKLNPVMEALLDKDKKCIVDKPSREFRIFASRSQKSEENNWECTFDVEFNSENNVTTRDVKNDDSMKSGNNNKIGLWNANTDRRNVTEVNMVNLDYNHCWQLSIQTRKRLSNDKFSPQGIFVHKLRLGPDDNLIYTNTDDVLVTAVCEKLKYKYWWKEKYIVEITRYKYWNCSEFNQRGSENVITNAQDNNITWGVTIYKKFWEDEFAENCNLKVGEVPSWYPKKIIDDFGGVEGLLKDVDEFLETILCRKMND</sequence>
<name>A0A9N9F4E5_9GLOM</name>
<dbReference type="AlphaFoldDB" id="A0A9N9F4E5"/>
<comment type="caution">
    <text evidence="3">The sequence shown here is derived from an EMBL/GenBank/DDBJ whole genome shotgun (WGS) entry which is preliminary data.</text>
</comment>
<protein>
    <submittedName>
        <fullName evidence="3">9528_t:CDS:1</fullName>
    </submittedName>
</protein>
<organism evidence="3 4">
    <name type="scientific">Acaulospora morrowiae</name>
    <dbReference type="NCBI Taxonomy" id="94023"/>
    <lineage>
        <taxon>Eukaryota</taxon>
        <taxon>Fungi</taxon>
        <taxon>Fungi incertae sedis</taxon>
        <taxon>Mucoromycota</taxon>
        <taxon>Glomeromycotina</taxon>
        <taxon>Glomeromycetes</taxon>
        <taxon>Diversisporales</taxon>
        <taxon>Acaulosporaceae</taxon>
        <taxon>Acaulospora</taxon>
    </lineage>
</organism>
<feature type="domain" description="DUF7905" evidence="2">
    <location>
        <begin position="315"/>
        <end position="611"/>
    </location>
</feature>
<dbReference type="EMBL" id="CAJVPV010001837">
    <property type="protein sequence ID" value="CAG8509702.1"/>
    <property type="molecule type" value="Genomic_DNA"/>
</dbReference>
<dbReference type="InterPro" id="IPR057227">
    <property type="entry name" value="DUF7905"/>
</dbReference>
<keyword evidence="4" id="KW-1185">Reference proteome</keyword>
<dbReference type="Pfam" id="PF25482">
    <property type="entry name" value="DUF7905"/>
    <property type="match status" value="1"/>
</dbReference>
<accession>A0A9N9F4E5</accession>
<feature type="region of interest" description="Disordered" evidence="1">
    <location>
        <begin position="135"/>
        <end position="154"/>
    </location>
</feature>
<reference evidence="3" key="1">
    <citation type="submission" date="2021-06" db="EMBL/GenBank/DDBJ databases">
        <authorList>
            <person name="Kallberg Y."/>
            <person name="Tangrot J."/>
            <person name="Rosling A."/>
        </authorList>
    </citation>
    <scope>NUCLEOTIDE SEQUENCE</scope>
    <source>
        <strain evidence="3">CL551</strain>
    </source>
</reference>